<dbReference type="InParanoid" id="C1E603"/>
<dbReference type="EMBL" id="CP001326">
    <property type="protein sequence ID" value="ACO63725.1"/>
    <property type="molecule type" value="Genomic_DNA"/>
</dbReference>
<evidence type="ECO:0000256" key="6">
    <source>
        <dbReference type="SAM" id="Phobius"/>
    </source>
</evidence>
<dbReference type="PANTHER" id="PTHR23511">
    <property type="entry name" value="SYNAPTIC VESICLE GLYCOPROTEIN 2"/>
    <property type="match status" value="1"/>
</dbReference>
<dbReference type="InterPro" id="IPR020846">
    <property type="entry name" value="MFS_dom"/>
</dbReference>
<keyword evidence="9" id="KW-1185">Reference proteome</keyword>
<organism evidence="8 9">
    <name type="scientific">Micromonas commoda (strain RCC299 / NOUM17 / CCMP2709)</name>
    <name type="common">Picoplanktonic green alga</name>
    <dbReference type="NCBI Taxonomy" id="296587"/>
    <lineage>
        <taxon>Eukaryota</taxon>
        <taxon>Viridiplantae</taxon>
        <taxon>Chlorophyta</taxon>
        <taxon>Mamiellophyceae</taxon>
        <taxon>Mamiellales</taxon>
        <taxon>Mamiellaceae</taxon>
        <taxon>Micromonas</taxon>
    </lineage>
</organism>
<evidence type="ECO:0000256" key="5">
    <source>
        <dbReference type="ARBA" id="ARBA00023136"/>
    </source>
</evidence>
<dbReference type="PANTHER" id="PTHR23511:SF34">
    <property type="entry name" value="SYNAPTIC VESICLE GLYCOPROTEIN 2"/>
    <property type="match status" value="1"/>
</dbReference>
<evidence type="ECO:0000256" key="1">
    <source>
        <dbReference type="ARBA" id="ARBA00004141"/>
    </source>
</evidence>
<dbReference type="GeneID" id="8243372"/>
<feature type="transmembrane region" description="Helical" evidence="6">
    <location>
        <begin position="149"/>
        <end position="170"/>
    </location>
</feature>
<dbReference type="InterPro" id="IPR005828">
    <property type="entry name" value="MFS_sugar_transport-like"/>
</dbReference>
<accession>C1E603</accession>
<feature type="transmembrane region" description="Helical" evidence="6">
    <location>
        <begin position="177"/>
        <end position="197"/>
    </location>
</feature>
<dbReference type="AlphaFoldDB" id="C1E603"/>
<feature type="transmembrane region" description="Helical" evidence="6">
    <location>
        <begin position="92"/>
        <end position="114"/>
    </location>
</feature>
<feature type="transmembrane region" description="Helical" evidence="6">
    <location>
        <begin position="441"/>
        <end position="464"/>
    </location>
</feature>
<dbReference type="OrthoDB" id="512346at2759"/>
<evidence type="ECO:0000256" key="4">
    <source>
        <dbReference type="ARBA" id="ARBA00022989"/>
    </source>
</evidence>
<dbReference type="eggNOG" id="KOG0255">
    <property type="taxonomic scope" value="Eukaryota"/>
</dbReference>
<comment type="subcellular location">
    <subcellularLocation>
        <location evidence="1">Membrane</location>
        <topology evidence="1">Multi-pass membrane protein</topology>
    </subcellularLocation>
</comment>
<dbReference type="GO" id="GO:0016020">
    <property type="term" value="C:membrane"/>
    <property type="evidence" value="ECO:0007669"/>
    <property type="project" value="UniProtKB-SubCell"/>
</dbReference>
<dbReference type="GO" id="GO:0022857">
    <property type="term" value="F:transmembrane transporter activity"/>
    <property type="evidence" value="ECO:0007669"/>
    <property type="project" value="InterPro"/>
</dbReference>
<dbReference type="STRING" id="296587.C1E603"/>
<evidence type="ECO:0000313" key="9">
    <source>
        <dbReference type="Proteomes" id="UP000002009"/>
    </source>
</evidence>
<dbReference type="KEGG" id="mis:MICPUN_81672"/>
<dbReference type="RefSeq" id="XP_002502467.1">
    <property type="nucleotide sequence ID" value="XM_002502421.1"/>
</dbReference>
<reference evidence="8 9" key="1">
    <citation type="journal article" date="2009" name="Science">
        <title>Green evolution and dynamic adaptations revealed by genomes of the marine picoeukaryotes Micromonas.</title>
        <authorList>
            <person name="Worden A.Z."/>
            <person name="Lee J.H."/>
            <person name="Mock T."/>
            <person name="Rouze P."/>
            <person name="Simmons M.P."/>
            <person name="Aerts A.L."/>
            <person name="Allen A.E."/>
            <person name="Cuvelier M.L."/>
            <person name="Derelle E."/>
            <person name="Everett M.V."/>
            <person name="Foulon E."/>
            <person name="Grimwood J."/>
            <person name="Gundlach H."/>
            <person name="Henrissat B."/>
            <person name="Napoli C."/>
            <person name="McDonald S.M."/>
            <person name="Parker M.S."/>
            <person name="Rombauts S."/>
            <person name="Salamov A."/>
            <person name="Von Dassow P."/>
            <person name="Badger J.H."/>
            <person name="Coutinho P.M."/>
            <person name="Demir E."/>
            <person name="Dubchak I."/>
            <person name="Gentemann C."/>
            <person name="Eikrem W."/>
            <person name="Gready J.E."/>
            <person name="John U."/>
            <person name="Lanier W."/>
            <person name="Lindquist E.A."/>
            <person name="Lucas S."/>
            <person name="Mayer K.F."/>
            <person name="Moreau H."/>
            <person name="Not F."/>
            <person name="Otillar R."/>
            <person name="Panaud O."/>
            <person name="Pangilinan J."/>
            <person name="Paulsen I."/>
            <person name="Piegu B."/>
            <person name="Poliakov A."/>
            <person name="Robbens S."/>
            <person name="Schmutz J."/>
            <person name="Toulza E."/>
            <person name="Wyss T."/>
            <person name="Zelensky A."/>
            <person name="Zhou K."/>
            <person name="Armbrust E.V."/>
            <person name="Bhattacharya D."/>
            <person name="Goodenough U.W."/>
            <person name="Van de Peer Y."/>
            <person name="Grigoriev I.V."/>
        </authorList>
    </citation>
    <scope>NUCLEOTIDE SEQUENCE [LARGE SCALE GENOMIC DNA]</scope>
    <source>
        <strain evidence="9">RCC299 / NOUM17</strain>
    </source>
</reference>
<feature type="transmembrane region" description="Helical" evidence="6">
    <location>
        <begin position="366"/>
        <end position="390"/>
    </location>
</feature>
<keyword evidence="5 6" id="KW-0472">Membrane</keyword>
<dbReference type="InterPro" id="IPR036259">
    <property type="entry name" value="MFS_trans_sf"/>
</dbReference>
<sequence>MFESLTPERAIELAGAGAFQVRLTALLMLANAGDAVEVLSVALILPTAGAEFGLSASQKGVLTSAVFAGALLGSVAWGLAGDRIGRRRMLATALAVNAIFALASGTARTFWFLVTCRVLAGVGVSGCNTAAFTALPEFLPCHARGKHTVALASGWMVGSIYSASIGWAIIPTKGWRTFVYVSAAPAIACLVGVVTWMPESPRFLATRGRGEEATEVIRRIARGNARETRVPRDARVEVRVEEVEVGSSGASPVGAFVGAPQRRRKGGFAWAWIAPLRSLCAPPLGSRAASIGFVWFSLSWGWYGVMLWLPEYFARLADTSDGASTNEPPSTNVYAENAAVAWANLPGNIASAFLVDSVGRRATLTWCMASSAAFLAVFALAVCACAFNALSVGGWNALDLFTSEAFPTEVRSTAMGALGACGRLGSAIGTGVAGAAVEGGLMMPLALCGGAMLAGAGVTGCMTLETKGRELEDRAAAGGGREGFFELVDEEELIAG</sequence>
<keyword evidence="4 6" id="KW-1133">Transmembrane helix</keyword>
<name>C1E603_MICCC</name>
<evidence type="ECO:0000256" key="2">
    <source>
        <dbReference type="ARBA" id="ARBA00022448"/>
    </source>
</evidence>
<protein>
    <submittedName>
        <fullName evidence="8">Major facilitator superfamily</fullName>
    </submittedName>
</protein>
<gene>
    <name evidence="8" type="ORF">MICPUN_81672</name>
</gene>
<proteinExistence type="predicted"/>
<keyword evidence="2" id="KW-0813">Transport</keyword>
<feature type="domain" description="Major facilitator superfamily (MFS) profile" evidence="7">
    <location>
        <begin position="23"/>
        <end position="467"/>
    </location>
</feature>
<keyword evidence="3 6" id="KW-0812">Transmembrane</keyword>
<dbReference type="SUPFAM" id="SSF103473">
    <property type="entry name" value="MFS general substrate transporter"/>
    <property type="match status" value="1"/>
</dbReference>
<dbReference type="PROSITE" id="PS50850">
    <property type="entry name" value="MFS"/>
    <property type="match status" value="1"/>
</dbReference>
<evidence type="ECO:0000313" key="8">
    <source>
        <dbReference type="EMBL" id="ACO63725.1"/>
    </source>
</evidence>
<evidence type="ECO:0000256" key="3">
    <source>
        <dbReference type="ARBA" id="ARBA00022692"/>
    </source>
</evidence>
<dbReference type="Gene3D" id="1.20.1250.20">
    <property type="entry name" value="MFS general substrate transporter like domains"/>
    <property type="match status" value="1"/>
</dbReference>
<dbReference type="Proteomes" id="UP000002009">
    <property type="component" value="Chromosome 5"/>
</dbReference>
<dbReference type="OMA" id="LKQVWDN"/>
<evidence type="ECO:0000259" key="7">
    <source>
        <dbReference type="PROSITE" id="PS50850"/>
    </source>
</evidence>
<feature type="transmembrane region" description="Helical" evidence="6">
    <location>
        <begin position="61"/>
        <end position="80"/>
    </location>
</feature>
<dbReference type="Pfam" id="PF00083">
    <property type="entry name" value="Sugar_tr"/>
    <property type="match status" value="2"/>
</dbReference>
<feature type="transmembrane region" description="Helical" evidence="6">
    <location>
        <begin position="288"/>
        <end position="309"/>
    </location>
</feature>